<comment type="caution">
    <text evidence="1">The sequence shown here is derived from an EMBL/GenBank/DDBJ whole genome shotgun (WGS) entry which is preliminary data.</text>
</comment>
<protein>
    <submittedName>
        <fullName evidence="1">Uncharacterized protein</fullName>
    </submittedName>
</protein>
<dbReference type="AlphaFoldDB" id="A0A0F9PJN7"/>
<dbReference type="EMBL" id="LAZR01006257">
    <property type="protein sequence ID" value="KKM93502.1"/>
    <property type="molecule type" value="Genomic_DNA"/>
</dbReference>
<gene>
    <name evidence="1" type="ORF">LCGC14_1207640</name>
</gene>
<evidence type="ECO:0000313" key="1">
    <source>
        <dbReference type="EMBL" id="KKM93502.1"/>
    </source>
</evidence>
<proteinExistence type="predicted"/>
<reference evidence="1" key="1">
    <citation type="journal article" date="2015" name="Nature">
        <title>Complex archaea that bridge the gap between prokaryotes and eukaryotes.</title>
        <authorList>
            <person name="Spang A."/>
            <person name="Saw J.H."/>
            <person name="Jorgensen S.L."/>
            <person name="Zaremba-Niedzwiedzka K."/>
            <person name="Martijn J."/>
            <person name="Lind A.E."/>
            <person name="van Eijk R."/>
            <person name="Schleper C."/>
            <person name="Guy L."/>
            <person name="Ettema T.J."/>
        </authorList>
    </citation>
    <scope>NUCLEOTIDE SEQUENCE</scope>
</reference>
<organism evidence="1">
    <name type="scientific">marine sediment metagenome</name>
    <dbReference type="NCBI Taxonomy" id="412755"/>
    <lineage>
        <taxon>unclassified sequences</taxon>
        <taxon>metagenomes</taxon>
        <taxon>ecological metagenomes</taxon>
    </lineage>
</organism>
<name>A0A0F9PJN7_9ZZZZ</name>
<accession>A0A0F9PJN7</accession>
<sequence length="116" mass="13208">MKITQKKLDTVINQALGSRILDEEGNSFTFRSLLVTVANFAKDKDSIPDSMRLFRLQEKLIGKKGDIVLTETDVDDLKDRGETKLKKSPWLTGKLFVLLEDKPSLELLDRTEAKEK</sequence>